<name>A0A0M3I187_ASCLU</name>
<proteinExistence type="predicted"/>
<dbReference type="AlphaFoldDB" id="A0A0M3I187"/>
<accession>A0A0M3I187</accession>
<protein>
    <submittedName>
        <fullName evidence="2">Uncharacterized protein</fullName>
    </submittedName>
</protein>
<dbReference type="Proteomes" id="UP000036681">
    <property type="component" value="Unplaced"/>
</dbReference>
<evidence type="ECO:0000313" key="1">
    <source>
        <dbReference type="Proteomes" id="UP000036681"/>
    </source>
</evidence>
<sequence>MRTRCETKRCAQSGTKKERKALCEVLETSAFNDVFITLSSSKRAQRRREEIHKNLCHSTFEVCIRAKRTPKRSIVVAQPTTKKQFDVEVRVQLMRNLWPIRSNHLNGKSTSEWRIS</sequence>
<organism evidence="1 2">
    <name type="scientific">Ascaris lumbricoides</name>
    <name type="common">Giant roundworm</name>
    <dbReference type="NCBI Taxonomy" id="6252"/>
    <lineage>
        <taxon>Eukaryota</taxon>
        <taxon>Metazoa</taxon>
        <taxon>Ecdysozoa</taxon>
        <taxon>Nematoda</taxon>
        <taxon>Chromadorea</taxon>
        <taxon>Rhabditida</taxon>
        <taxon>Spirurina</taxon>
        <taxon>Ascaridomorpha</taxon>
        <taxon>Ascaridoidea</taxon>
        <taxon>Ascarididae</taxon>
        <taxon>Ascaris</taxon>
    </lineage>
</organism>
<evidence type="ECO:0000313" key="2">
    <source>
        <dbReference type="WBParaSite" id="ALUE_0001000701-mRNA-1"/>
    </source>
</evidence>
<keyword evidence="1" id="KW-1185">Reference proteome</keyword>
<reference evidence="2" key="1">
    <citation type="submission" date="2017-02" db="UniProtKB">
        <authorList>
            <consortium name="WormBaseParasite"/>
        </authorList>
    </citation>
    <scope>IDENTIFICATION</scope>
</reference>
<dbReference type="WBParaSite" id="ALUE_0001000701-mRNA-1">
    <property type="protein sequence ID" value="ALUE_0001000701-mRNA-1"/>
    <property type="gene ID" value="ALUE_0001000701"/>
</dbReference>